<dbReference type="Gene3D" id="2.10.70.10">
    <property type="entry name" value="Complement Module, domain 1"/>
    <property type="match status" value="2"/>
</dbReference>
<comment type="subcellular location">
    <subcellularLocation>
        <location evidence="1">Virion</location>
    </subcellularLocation>
</comment>
<feature type="compositionally biased region" description="Low complexity" evidence="6">
    <location>
        <begin position="155"/>
        <end position="175"/>
    </location>
</feature>
<evidence type="ECO:0000256" key="5">
    <source>
        <dbReference type="PROSITE-ProRule" id="PRU00302"/>
    </source>
</evidence>
<dbReference type="InterPro" id="IPR051503">
    <property type="entry name" value="ComplSys_Reg/VirEntry_Med"/>
</dbReference>
<accession>A0A8T2PNS9</accession>
<feature type="region of interest" description="Disordered" evidence="6">
    <location>
        <begin position="148"/>
        <end position="191"/>
    </location>
</feature>
<gene>
    <name evidence="9" type="ORF">JZ751_017374</name>
</gene>
<evidence type="ECO:0000256" key="6">
    <source>
        <dbReference type="SAM" id="MobiDB-lite"/>
    </source>
</evidence>
<dbReference type="InterPro" id="IPR000436">
    <property type="entry name" value="Sushi_SCR_CCP_dom"/>
</dbReference>
<evidence type="ECO:0000256" key="7">
    <source>
        <dbReference type="SAM" id="SignalP"/>
    </source>
</evidence>
<feature type="signal peptide" evidence="7">
    <location>
        <begin position="1"/>
        <end position="27"/>
    </location>
</feature>
<name>A0A8T2PNS9_9TELE</name>
<keyword evidence="10" id="KW-1185">Reference proteome</keyword>
<dbReference type="SUPFAM" id="SSF57535">
    <property type="entry name" value="Complement control module/SCR domain"/>
    <property type="match status" value="2"/>
</dbReference>
<evidence type="ECO:0000256" key="2">
    <source>
        <dbReference type="ARBA" id="ARBA00022659"/>
    </source>
</evidence>
<evidence type="ECO:0000313" key="9">
    <source>
        <dbReference type="EMBL" id="KAG9352798.1"/>
    </source>
</evidence>
<sequence length="191" mass="20191">MQRIGVSRLSVVSTVILCLVSVICVNAQCERPSLEPGFVLTDDSYSKDKFPSGSSLSVKCGEGYSKISGNSTIVCDDGNWTSPTLKCKILKCDDPPQIDNGRIISSPSKEFPEYGDVIEYACEKNYFLFGKAQIVCNENGTYGSIPTCGDEVIPPRRTSTASPSTSTGATTSSPPVSGATTSSPPVSGKLL</sequence>
<evidence type="ECO:0000313" key="10">
    <source>
        <dbReference type="Proteomes" id="UP000824540"/>
    </source>
</evidence>
<dbReference type="EMBL" id="JAFBMS010000004">
    <property type="protein sequence ID" value="KAG9352798.1"/>
    <property type="molecule type" value="Genomic_DNA"/>
</dbReference>
<feature type="domain" description="Sushi" evidence="8">
    <location>
        <begin position="27"/>
        <end position="89"/>
    </location>
</feature>
<dbReference type="PROSITE" id="PS50923">
    <property type="entry name" value="SUSHI"/>
    <property type="match status" value="2"/>
</dbReference>
<dbReference type="PANTHER" id="PTHR45785:SF2">
    <property type="entry name" value="COMPLEMENT FACTOR H-RELATED"/>
    <property type="match status" value="1"/>
</dbReference>
<keyword evidence="4 5" id="KW-1015">Disulfide bond</keyword>
<keyword evidence="3 7" id="KW-0732">Signal</keyword>
<dbReference type="AlphaFoldDB" id="A0A8T2PNS9"/>
<dbReference type="SMART" id="SM00032">
    <property type="entry name" value="CCP"/>
    <property type="match status" value="2"/>
</dbReference>
<dbReference type="InterPro" id="IPR035976">
    <property type="entry name" value="Sushi/SCR/CCP_sf"/>
</dbReference>
<dbReference type="PANTHER" id="PTHR45785">
    <property type="entry name" value="COMPLEMENT FACTOR H-RELATED"/>
    <property type="match status" value="1"/>
</dbReference>
<dbReference type="Pfam" id="PF00084">
    <property type="entry name" value="Sushi"/>
    <property type="match status" value="2"/>
</dbReference>
<feature type="chain" id="PRO_5035839334" description="Sushi domain-containing protein" evidence="7">
    <location>
        <begin position="28"/>
        <end position="191"/>
    </location>
</feature>
<feature type="domain" description="Sushi" evidence="8">
    <location>
        <begin position="90"/>
        <end position="150"/>
    </location>
</feature>
<dbReference type="CDD" id="cd00033">
    <property type="entry name" value="CCP"/>
    <property type="match status" value="2"/>
</dbReference>
<reference evidence="9" key="1">
    <citation type="thesis" date="2021" institute="BYU ScholarsArchive" country="Provo, UT, USA">
        <title>Applications of and Algorithms for Genome Assembly and Genomic Analyses with an Emphasis on Marine Teleosts.</title>
        <authorList>
            <person name="Pickett B.D."/>
        </authorList>
    </citation>
    <scope>NUCLEOTIDE SEQUENCE</scope>
    <source>
        <strain evidence="9">HI-2016</strain>
    </source>
</reference>
<proteinExistence type="predicted"/>
<organism evidence="9 10">
    <name type="scientific">Albula glossodonta</name>
    <name type="common">roundjaw bonefish</name>
    <dbReference type="NCBI Taxonomy" id="121402"/>
    <lineage>
        <taxon>Eukaryota</taxon>
        <taxon>Metazoa</taxon>
        <taxon>Chordata</taxon>
        <taxon>Craniata</taxon>
        <taxon>Vertebrata</taxon>
        <taxon>Euteleostomi</taxon>
        <taxon>Actinopterygii</taxon>
        <taxon>Neopterygii</taxon>
        <taxon>Teleostei</taxon>
        <taxon>Albuliformes</taxon>
        <taxon>Albulidae</taxon>
        <taxon>Albula</taxon>
    </lineage>
</organism>
<keyword evidence="2 5" id="KW-0768">Sushi</keyword>
<evidence type="ECO:0000256" key="1">
    <source>
        <dbReference type="ARBA" id="ARBA00004328"/>
    </source>
</evidence>
<evidence type="ECO:0000256" key="4">
    <source>
        <dbReference type="ARBA" id="ARBA00023157"/>
    </source>
</evidence>
<comment type="caution">
    <text evidence="9">The sequence shown here is derived from an EMBL/GenBank/DDBJ whole genome shotgun (WGS) entry which is preliminary data.</text>
</comment>
<comment type="caution">
    <text evidence="5">Lacks conserved residue(s) required for the propagation of feature annotation.</text>
</comment>
<dbReference type="OrthoDB" id="8961654at2759"/>
<dbReference type="Proteomes" id="UP000824540">
    <property type="component" value="Unassembled WGS sequence"/>
</dbReference>
<protein>
    <recommendedName>
        <fullName evidence="8">Sushi domain-containing protein</fullName>
    </recommendedName>
</protein>
<feature type="disulfide bond" evidence="5">
    <location>
        <begin position="60"/>
        <end position="87"/>
    </location>
</feature>
<evidence type="ECO:0000256" key="3">
    <source>
        <dbReference type="ARBA" id="ARBA00022729"/>
    </source>
</evidence>
<evidence type="ECO:0000259" key="8">
    <source>
        <dbReference type="PROSITE" id="PS50923"/>
    </source>
</evidence>